<keyword evidence="1" id="KW-0472">Membrane</keyword>
<name>A0A3G2R3G3_9FIRM</name>
<protein>
    <submittedName>
        <fullName evidence="2">Uncharacterized protein</fullName>
    </submittedName>
</protein>
<organism evidence="2 3">
    <name type="scientific">Biomaibacter acetigenes</name>
    <dbReference type="NCBI Taxonomy" id="2316383"/>
    <lineage>
        <taxon>Bacteria</taxon>
        <taxon>Bacillati</taxon>
        <taxon>Bacillota</taxon>
        <taxon>Clostridia</taxon>
        <taxon>Thermosediminibacterales</taxon>
        <taxon>Tepidanaerobacteraceae</taxon>
        <taxon>Biomaibacter</taxon>
    </lineage>
</organism>
<dbReference type="RefSeq" id="WP_122014318.1">
    <property type="nucleotide sequence ID" value="NZ_CP033169.1"/>
</dbReference>
<gene>
    <name evidence="2" type="ORF">D2962_04945</name>
</gene>
<evidence type="ECO:0000313" key="2">
    <source>
        <dbReference type="EMBL" id="AYO30044.1"/>
    </source>
</evidence>
<dbReference type="KEGG" id="bacg:D2962_04945"/>
<feature type="transmembrane region" description="Helical" evidence="1">
    <location>
        <begin position="55"/>
        <end position="77"/>
    </location>
</feature>
<keyword evidence="3" id="KW-1185">Reference proteome</keyword>
<dbReference type="Proteomes" id="UP000280960">
    <property type="component" value="Chromosome"/>
</dbReference>
<sequence>MISIRQKKGVVIGVIWSLIAWVPYYTNYLGALRQILGIPAALGLNLELALGRGDAFVYSILLGAGLGFVFGSVADFAKNGIKIIGLFPHKKRRLLRRGL</sequence>
<dbReference type="AlphaFoldDB" id="A0A3G2R3G3"/>
<accession>A0A3G2R3G3</accession>
<feature type="transmembrane region" description="Helical" evidence="1">
    <location>
        <begin position="9"/>
        <end position="26"/>
    </location>
</feature>
<evidence type="ECO:0000256" key="1">
    <source>
        <dbReference type="SAM" id="Phobius"/>
    </source>
</evidence>
<evidence type="ECO:0000313" key="3">
    <source>
        <dbReference type="Proteomes" id="UP000280960"/>
    </source>
</evidence>
<reference evidence="2 3" key="1">
    <citation type="submission" date="2018-10" db="EMBL/GenBank/DDBJ databases">
        <authorList>
            <person name="Zhang X."/>
        </authorList>
    </citation>
    <scope>NUCLEOTIDE SEQUENCE [LARGE SCALE GENOMIC DNA]</scope>
    <source>
        <strain evidence="2 3">SK-G1</strain>
    </source>
</reference>
<keyword evidence="1" id="KW-1133">Transmembrane helix</keyword>
<proteinExistence type="predicted"/>
<dbReference type="EMBL" id="CP033169">
    <property type="protein sequence ID" value="AYO30044.1"/>
    <property type="molecule type" value="Genomic_DNA"/>
</dbReference>
<keyword evidence="1" id="KW-0812">Transmembrane</keyword>